<accession>A0ABV6Z522</accession>
<dbReference type="InterPro" id="IPR025737">
    <property type="entry name" value="FApF"/>
</dbReference>
<evidence type="ECO:0000313" key="2">
    <source>
        <dbReference type="Proteomes" id="UP001594351"/>
    </source>
</evidence>
<gene>
    <name evidence="1" type="ORF">ACFL27_25450</name>
</gene>
<feature type="non-terminal residue" evidence="1">
    <location>
        <position position="308"/>
    </location>
</feature>
<organism evidence="1 2">
    <name type="scientific">candidate division CSSED10-310 bacterium</name>
    <dbReference type="NCBI Taxonomy" id="2855610"/>
    <lineage>
        <taxon>Bacteria</taxon>
        <taxon>Bacteria division CSSED10-310</taxon>
    </lineage>
</organism>
<keyword evidence="2" id="KW-1185">Reference proteome</keyword>
<comment type="caution">
    <text evidence="1">The sequence shown here is derived from an EMBL/GenBank/DDBJ whole genome shotgun (WGS) entry which is preliminary data.</text>
</comment>
<proteinExistence type="predicted"/>
<protein>
    <submittedName>
        <fullName evidence="1">Transporter</fullName>
    </submittedName>
</protein>
<dbReference type="Pfam" id="PF13557">
    <property type="entry name" value="Phenol_MetA_deg"/>
    <property type="match status" value="1"/>
</dbReference>
<name>A0ABV6Z522_UNCC1</name>
<dbReference type="EMBL" id="JBHPBY010000529">
    <property type="protein sequence ID" value="MFC1853548.1"/>
    <property type="molecule type" value="Genomic_DNA"/>
</dbReference>
<sequence length="308" mass="33902">MKRCDRLMLLIFGTLFLLTPQILAHPTITGETGLFSIISSETLDQGDYSFGFYLNNWDRELGDYEDATDLDITLLSGSFFYGVTSRLEVGVQVGFLDLYSKEEGESGDYNGSSYMDKIDESGVGDVHIGVKFNILNAEEKPVGLGVMAFSKIATADEDKGLGTGETDYGVRFMLSKPLAPMTIHANVGYTVVGEPEGAEWDDVVDYGVGVNFPNDKDDGNFLQFIGEVAGANDPDPDLPDYLDLTLGIRYFFSKQYHERQQPYRNGWALAAGIRYNVMMEFDDCPIGGILGISFSTPYIPPPPPPPPQ</sequence>
<reference evidence="1 2" key="1">
    <citation type="submission" date="2024-09" db="EMBL/GenBank/DDBJ databases">
        <title>Laminarin stimulates single cell rates of sulfate reduction while oxygen inhibits transcriptomic activity in coastal marine sediment.</title>
        <authorList>
            <person name="Lindsay M."/>
            <person name="Orcutt B."/>
            <person name="Emerson D."/>
            <person name="Stepanauskas R."/>
            <person name="D'Angelo T."/>
        </authorList>
    </citation>
    <scope>NUCLEOTIDE SEQUENCE [LARGE SCALE GENOMIC DNA]</scope>
    <source>
        <strain evidence="1">SAG AM-311-K15</strain>
    </source>
</reference>
<evidence type="ECO:0000313" key="1">
    <source>
        <dbReference type="EMBL" id="MFC1853548.1"/>
    </source>
</evidence>
<dbReference type="Proteomes" id="UP001594351">
    <property type="component" value="Unassembled WGS sequence"/>
</dbReference>